<dbReference type="Gene3D" id="3.30.590.20">
    <property type="match status" value="1"/>
</dbReference>
<reference evidence="12" key="1">
    <citation type="journal article" date="2019" name="Int. J. Syst. Evol. Microbiol.">
        <title>The Global Catalogue of Microorganisms (GCM) 10K type strain sequencing project: providing services to taxonomists for standard genome sequencing and annotation.</title>
        <authorList>
            <consortium name="The Broad Institute Genomics Platform"/>
            <consortium name="The Broad Institute Genome Sequencing Center for Infectious Disease"/>
            <person name="Wu L."/>
            <person name="Ma J."/>
        </authorList>
    </citation>
    <scope>NUCLEOTIDE SEQUENCE [LARGE SCALE GENOMIC DNA]</scope>
    <source>
        <strain evidence="12">KCTC 52438</strain>
    </source>
</reference>
<comment type="catalytic activity">
    <reaction evidence="7 8 9">
        <text>L-cysteine + L-glutamate + ATP = gamma-L-glutamyl-L-cysteine + ADP + phosphate + H(+)</text>
        <dbReference type="Rhea" id="RHEA:13285"/>
        <dbReference type="ChEBI" id="CHEBI:15378"/>
        <dbReference type="ChEBI" id="CHEBI:29985"/>
        <dbReference type="ChEBI" id="CHEBI:30616"/>
        <dbReference type="ChEBI" id="CHEBI:35235"/>
        <dbReference type="ChEBI" id="CHEBI:43474"/>
        <dbReference type="ChEBI" id="CHEBI:58173"/>
        <dbReference type="ChEBI" id="CHEBI:456216"/>
        <dbReference type="EC" id="6.3.2.2"/>
    </reaction>
</comment>
<evidence type="ECO:0000256" key="8">
    <source>
        <dbReference type="HAMAP-Rule" id="MF_00578"/>
    </source>
</evidence>
<keyword evidence="3 8" id="KW-0436">Ligase</keyword>
<dbReference type="InterPro" id="IPR006334">
    <property type="entry name" value="Glut_cys_ligase"/>
</dbReference>
<dbReference type="NCBIfam" id="TIGR01434">
    <property type="entry name" value="glu_cys_ligase"/>
    <property type="match status" value="1"/>
</dbReference>
<sequence length="526" mass="60138">MPHINPSHLEHLMASDFQSEFANIRRGLEKEGLRVDRQGKISQKDHPKVLGSALTHPHITTDYSEALLEFITPAMSSPVETSEFLYNLHAFTQQNLDEEIIWGCSMPCHIANELDIRIAEYGSSNIGQLKHVYRHGLWHRYGRLMQSIAGIHYNYSMPDSFWAKYQDVVGNKQSEQDFRSEQYFGLIRNFKRYSWLLIYLFGASPSVSASFVEHKHHKLTEGLKDTLFAPKGTSLRMSDLGYQNSAQSDLTICYNSLSNYIYTLSHAVNTPHKPYEELGVQNEQGGFNQLNTNLLQIENEFYSDIRPKRTTQSSEKPLEALSARGVEYIEVRCLDINPFLTTGIDTQQIAFMDTFLTFCLLADSPEVEPAECNRLAQNMVGMAYEGADPNHRILLEGQSFSIKGEGGLLFEQLDQVACMLDRSQNTRLYSEAVNHYHALLSAPESLPSHQQIQWMTENNASFQDFGLEMSLRHAQELSEHSLSQSFSDEMVKKSQLSIGEQENIEKQDKTKFIKYLDEYSNKQPEK</sequence>
<comment type="pathway">
    <text evidence="1 8 9">Sulfur metabolism; glutathione biosynthesis; glutathione from L-cysteine and L-glutamate: step 1/2.</text>
</comment>
<gene>
    <name evidence="8 11" type="primary">gshA</name>
    <name evidence="11" type="ORF">ACFOEK_15735</name>
</gene>
<evidence type="ECO:0000256" key="2">
    <source>
        <dbReference type="ARBA" id="ARBA00008772"/>
    </source>
</evidence>
<dbReference type="InterPro" id="IPR007370">
    <property type="entry name" value="Glu_cys_ligase"/>
</dbReference>
<keyword evidence="12" id="KW-1185">Reference proteome</keyword>
<dbReference type="Proteomes" id="UP001595476">
    <property type="component" value="Unassembled WGS sequence"/>
</dbReference>
<dbReference type="InterPro" id="IPR014746">
    <property type="entry name" value="Gln_synth/guanido_kin_cat_dom"/>
</dbReference>
<evidence type="ECO:0000256" key="3">
    <source>
        <dbReference type="ARBA" id="ARBA00022598"/>
    </source>
</evidence>
<evidence type="ECO:0000313" key="12">
    <source>
        <dbReference type="Proteomes" id="UP001595476"/>
    </source>
</evidence>
<evidence type="ECO:0000256" key="5">
    <source>
        <dbReference type="ARBA" id="ARBA00022741"/>
    </source>
</evidence>
<evidence type="ECO:0000256" key="9">
    <source>
        <dbReference type="RuleBase" id="RU004391"/>
    </source>
</evidence>
<keyword evidence="6 8" id="KW-0067">ATP-binding</keyword>
<organism evidence="11 12">
    <name type="scientific">Litoribrevibacter euphylliae</name>
    <dbReference type="NCBI Taxonomy" id="1834034"/>
    <lineage>
        <taxon>Bacteria</taxon>
        <taxon>Pseudomonadati</taxon>
        <taxon>Pseudomonadota</taxon>
        <taxon>Gammaproteobacteria</taxon>
        <taxon>Oceanospirillales</taxon>
        <taxon>Oceanospirillaceae</taxon>
        <taxon>Litoribrevibacter</taxon>
    </lineage>
</organism>
<comment type="caution">
    <text evidence="11">The sequence shown here is derived from an EMBL/GenBank/DDBJ whole genome shotgun (WGS) entry which is preliminary data.</text>
</comment>
<evidence type="ECO:0000313" key="11">
    <source>
        <dbReference type="EMBL" id="MFC3152486.1"/>
    </source>
</evidence>
<dbReference type="EC" id="6.3.2.2" evidence="8"/>
<keyword evidence="4 8" id="KW-0317">Glutathione biosynthesis</keyword>
<dbReference type="EMBL" id="JBHRSZ010000007">
    <property type="protein sequence ID" value="MFC3152486.1"/>
    <property type="molecule type" value="Genomic_DNA"/>
</dbReference>
<evidence type="ECO:0000259" key="10">
    <source>
        <dbReference type="Pfam" id="PF04262"/>
    </source>
</evidence>
<dbReference type="GO" id="GO:0004357">
    <property type="term" value="F:glutamate-cysteine ligase activity"/>
    <property type="evidence" value="ECO:0007669"/>
    <property type="project" value="UniProtKB-EC"/>
</dbReference>
<keyword evidence="5 8" id="KW-0547">Nucleotide-binding</keyword>
<dbReference type="HAMAP" id="MF_00578">
    <property type="entry name" value="Glu_cys_ligase"/>
    <property type="match status" value="1"/>
</dbReference>
<dbReference type="PANTHER" id="PTHR38761:SF1">
    <property type="entry name" value="GLUTAMATE--CYSTEINE LIGASE"/>
    <property type="match status" value="1"/>
</dbReference>
<protein>
    <recommendedName>
        <fullName evidence="8">Glutamate--cysteine ligase</fullName>
        <ecNumber evidence="8">6.3.2.2</ecNumber>
    </recommendedName>
    <alternativeName>
        <fullName evidence="8">Gamma-ECS</fullName>
        <shortName evidence="8">GCS</shortName>
    </alternativeName>
    <alternativeName>
        <fullName evidence="8">Gamma-glutamylcysteine synthetase</fullName>
    </alternativeName>
</protein>
<feature type="domain" description="Glutamate--cysteine ligase" evidence="10">
    <location>
        <begin position="10"/>
        <end position="379"/>
    </location>
</feature>
<dbReference type="Pfam" id="PF04262">
    <property type="entry name" value="Glu_cys_ligase"/>
    <property type="match status" value="1"/>
</dbReference>
<evidence type="ECO:0000256" key="6">
    <source>
        <dbReference type="ARBA" id="ARBA00022840"/>
    </source>
</evidence>
<evidence type="ECO:0000256" key="1">
    <source>
        <dbReference type="ARBA" id="ARBA00005006"/>
    </source>
</evidence>
<evidence type="ECO:0000256" key="4">
    <source>
        <dbReference type="ARBA" id="ARBA00022684"/>
    </source>
</evidence>
<dbReference type="RefSeq" id="WP_386722416.1">
    <property type="nucleotide sequence ID" value="NZ_JBHRSZ010000007.1"/>
</dbReference>
<comment type="similarity">
    <text evidence="2 8">Belongs to the glutamate--cysteine ligase type 1 family. Type 1 subfamily.</text>
</comment>
<proteinExistence type="inferred from homology"/>
<dbReference type="SUPFAM" id="SSF55931">
    <property type="entry name" value="Glutamine synthetase/guanido kinase"/>
    <property type="match status" value="1"/>
</dbReference>
<dbReference type="PANTHER" id="PTHR38761">
    <property type="entry name" value="GLUTAMATE--CYSTEINE LIGASE"/>
    <property type="match status" value="1"/>
</dbReference>
<evidence type="ECO:0000256" key="7">
    <source>
        <dbReference type="ARBA" id="ARBA00048819"/>
    </source>
</evidence>
<name>A0ABV7HLU6_9GAMM</name>
<accession>A0ABV7HLU6</accession>